<sequence>MALIEALLEKQDQRETKEIEASTSSRHDGDTSTMLIAGPSSSGVVLPEHEAEAAMNYIEAPGSSSRVDEAIPLASALPTLELDCPPGFEGYRRCCKDARRDHDSGGGRQASALMSNRESSDAEGILQSVARQPGFEGYRRCCKDAGRDHDSGGGRQASALMSNGESSDAEGILQSVVRLLPTFGFAPQVVANGVHLRSRRCYNGFICGEEEAEMMQLRLPPLLPEFLTKFVKHDGKQRPRGQRKRRWDVRSEDL</sequence>
<feature type="region of interest" description="Disordered" evidence="1">
    <location>
        <begin position="11"/>
        <end position="32"/>
    </location>
</feature>
<comment type="caution">
    <text evidence="2">The sequence shown here is derived from an EMBL/GenBank/DDBJ whole genome shotgun (WGS) entry which is preliminary data.</text>
</comment>
<feature type="region of interest" description="Disordered" evidence="1">
    <location>
        <begin position="99"/>
        <end position="122"/>
    </location>
</feature>
<gene>
    <name evidence="2" type="ORF">ACJRO7_029088</name>
</gene>
<reference evidence="2 3" key="1">
    <citation type="submission" date="2024-11" db="EMBL/GenBank/DDBJ databases">
        <title>Chromosome-level genome assembly of Eucalyptus globulus Labill. provides insights into its genome evolution.</title>
        <authorList>
            <person name="Li X."/>
        </authorList>
    </citation>
    <scope>NUCLEOTIDE SEQUENCE [LARGE SCALE GENOMIC DNA]</scope>
    <source>
        <strain evidence="2">CL2024</strain>
        <tissue evidence="2">Fresh tender leaves</tissue>
    </source>
</reference>
<feature type="compositionally biased region" description="Basic and acidic residues" evidence="1">
    <location>
        <begin position="11"/>
        <end position="30"/>
    </location>
</feature>
<evidence type="ECO:0000256" key="1">
    <source>
        <dbReference type="SAM" id="MobiDB-lite"/>
    </source>
</evidence>
<dbReference type="AlphaFoldDB" id="A0ABD3K3Q2"/>
<accession>A0ABD3K3Q2</accession>
<feature type="region of interest" description="Disordered" evidence="1">
    <location>
        <begin position="233"/>
        <end position="254"/>
    </location>
</feature>
<dbReference type="Proteomes" id="UP001634007">
    <property type="component" value="Unassembled WGS sequence"/>
</dbReference>
<organism evidence="2 3">
    <name type="scientific">Eucalyptus globulus</name>
    <name type="common">Tasmanian blue gum</name>
    <dbReference type="NCBI Taxonomy" id="34317"/>
    <lineage>
        <taxon>Eukaryota</taxon>
        <taxon>Viridiplantae</taxon>
        <taxon>Streptophyta</taxon>
        <taxon>Embryophyta</taxon>
        <taxon>Tracheophyta</taxon>
        <taxon>Spermatophyta</taxon>
        <taxon>Magnoliopsida</taxon>
        <taxon>eudicotyledons</taxon>
        <taxon>Gunneridae</taxon>
        <taxon>Pentapetalae</taxon>
        <taxon>rosids</taxon>
        <taxon>malvids</taxon>
        <taxon>Myrtales</taxon>
        <taxon>Myrtaceae</taxon>
        <taxon>Myrtoideae</taxon>
        <taxon>Eucalypteae</taxon>
        <taxon>Eucalyptus</taxon>
    </lineage>
</organism>
<dbReference type="EMBL" id="JBJKBG010000007">
    <property type="protein sequence ID" value="KAL3732367.1"/>
    <property type="molecule type" value="Genomic_DNA"/>
</dbReference>
<keyword evidence="3" id="KW-1185">Reference proteome</keyword>
<evidence type="ECO:0000313" key="3">
    <source>
        <dbReference type="Proteomes" id="UP001634007"/>
    </source>
</evidence>
<name>A0ABD3K3Q2_EUCGL</name>
<proteinExistence type="predicted"/>
<evidence type="ECO:0000313" key="2">
    <source>
        <dbReference type="EMBL" id="KAL3732367.1"/>
    </source>
</evidence>
<feature type="compositionally biased region" description="Basic residues" evidence="1">
    <location>
        <begin position="238"/>
        <end position="247"/>
    </location>
</feature>
<protein>
    <submittedName>
        <fullName evidence="2">Uncharacterized protein</fullName>
    </submittedName>
</protein>